<dbReference type="InterPro" id="IPR020084">
    <property type="entry name" value="NUDIX_hydrolase_CS"/>
</dbReference>
<comment type="caution">
    <text evidence="5">The sequence shown here is derived from an EMBL/GenBank/DDBJ whole genome shotgun (WGS) entry which is preliminary data.</text>
</comment>
<dbReference type="InterPro" id="IPR020476">
    <property type="entry name" value="Nudix_hydrolase"/>
</dbReference>
<evidence type="ECO:0000256" key="3">
    <source>
        <dbReference type="RuleBase" id="RU003476"/>
    </source>
</evidence>
<name>A0AAD9MMZ6_PROWI</name>
<keyword evidence="6" id="KW-1185">Reference proteome</keyword>
<dbReference type="Gene3D" id="3.90.79.10">
    <property type="entry name" value="Nucleoside Triphosphate Pyrophosphohydrolase"/>
    <property type="match status" value="1"/>
</dbReference>
<dbReference type="GO" id="GO:0051287">
    <property type="term" value="F:NAD binding"/>
    <property type="evidence" value="ECO:0007669"/>
    <property type="project" value="TreeGrafter"/>
</dbReference>
<dbReference type="AlphaFoldDB" id="A0AAD9MMZ6"/>
<dbReference type="PROSITE" id="PS00893">
    <property type="entry name" value="NUDIX_BOX"/>
    <property type="match status" value="1"/>
</dbReference>
<dbReference type="PANTHER" id="PTHR13994:SF13">
    <property type="entry name" value="FI03680P"/>
    <property type="match status" value="1"/>
</dbReference>
<dbReference type="Proteomes" id="UP001255856">
    <property type="component" value="Unassembled WGS sequence"/>
</dbReference>
<dbReference type="SUPFAM" id="SSF55811">
    <property type="entry name" value="Nudix"/>
    <property type="match status" value="1"/>
</dbReference>
<evidence type="ECO:0000256" key="2">
    <source>
        <dbReference type="ARBA" id="ARBA00022801"/>
    </source>
</evidence>
<dbReference type="Gene3D" id="3.40.630.30">
    <property type="match status" value="1"/>
</dbReference>
<organism evidence="5 6">
    <name type="scientific">Prototheca wickerhamii</name>
    <dbReference type="NCBI Taxonomy" id="3111"/>
    <lineage>
        <taxon>Eukaryota</taxon>
        <taxon>Viridiplantae</taxon>
        <taxon>Chlorophyta</taxon>
        <taxon>core chlorophytes</taxon>
        <taxon>Trebouxiophyceae</taxon>
        <taxon>Chlorellales</taxon>
        <taxon>Chlorellaceae</taxon>
        <taxon>Prototheca</taxon>
    </lineage>
</organism>
<reference evidence="5" key="1">
    <citation type="submission" date="2021-01" db="EMBL/GenBank/DDBJ databases">
        <authorList>
            <person name="Eckstrom K.M.E."/>
        </authorList>
    </citation>
    <scope>NUCLEOTIDE SEQUENCE</scope>
    <source>
        <strain evidence="5">UVCC 0001</strain>
    </source>
</reference>
<dbReference type="PROSITE" id="PS51462">
    <property type="entry name" value="NUDIX"/>
    <property type="match status" value="1"/>
</dbReference>
<dbReference type="InterPro" id="IPR000086">
    <property type="entry name" value="NUDIX_hydrolase_dom"/>
</dbReference>
<gene>
    <name evidence="5" type="ORF">QBZ16_000316</name>
</gene>
<dbReference type="Pfam" id="PF18290">
    <property type="entry name" value="Nudix_hydro"/>
    <property type="match status" value="1"/>
</dbReference>
<dbReference type="GO" id="GO:0047631">
    <property type="term" value="F:ADP-ribose diphosphatase activity"/>
    <property type="evidence" value="ECO:0007669"/>
    <property type="project" value="TreeGrafter"/>
</dbReference>
<dbReference type="PRINTS" id="PR00502">
    <property type="entry name" value="NUDIXFAMILY"/>
</dbReference>
<evidence type="ECO:0000259" key="4">
    <source>
        <dbReference type="PROSITE" id="PS51462"/>
    </source>
</evidence>
<keyword evidence="2 3" id="KW-0378">Hydrolase</keyword>
<proteinExistence type="inferred from homology"/>
<accession>A0AAD9MMZ6</accession>
<dbReference type="GO" id="GO:0035529">
    <property type="term" value="F:NADH pyrophosphatase activity"/>
    <property type="evidence" value="ECO:0007669"/>
    <property type="project" value="TreeGrafter"/>
</dbReference>
<dbReference type="PANTHER" id="PTHR13994">
    <property type="entry name" value="NUDIX HYDROLASE RELATED"/>
    <property type="match status" value="1"/>
</dbReference>
<dbReference type="InterPro" id="IPR003293">
    <property type="entry name" value="Nudix_hydrolase6-like"/>
</dbReference>
<sequence length="264" mass="28896">MTTHPGPLHGSVLSGSPDRYDGLIVDSTSLPEDPLAFKDALEQSVAAWRSAGVKGVWLKVPTSHAHCVGHAVDAGFEFHHAEKVGLFGVGAFVVNEKRQVLVVQEKFGPLRGLGFWKFPTGLVMAGEDVTEAAEREVLEETGIRASFDAILAMRQSHGIAFGKSDMFFLIALKPEPGQEKIVHQTSELVAARWMDLDEYQNLPSLTPFNLRLMAACMAYLSGSYRGLWARKVQTGIRAQEDLVMFGEVGTSEGRDEEAWLGLVK</sequence>
<comment type="similarity">
    <text evidence="1 3">Belongs to the Nudix hydrolase family.</text>
</comment>
<dbReference type="InterPro" id="IPR040618">
    <property type="entry name" value="Pre-Nudix"/>
</dbReference>
<evidence type="ECO:0000313" key="6">
    <source>
        <dbReference type="Proteomes" id="UP001255856"/>
    </source>
</evidence>
<dbReference type="InterPro" id="IPR015797">
    <property type="entry name" value="NUDIX_hydrolase-like_dom_sf"/>
</dbReference>
<dbReference type="EMBL" id="JASFZW010000001">
    <property type="protein sequence ID" value="KAK2080463.1"/>
    <property type="molecule type" value="Genomic_DNA"/>
</dbReference>
<evidence type="ECO:0000256" key="1">
    <source>
        <dbReference type="ARBA" id="ARBA00005582"/>
    </source>
</evidence>
<dbReference type="Pfam" id="PF00293">
    <property type="entry name" value="NUDIX"/>
    <property type="match status" value="1"/>
</dbReference>
<dbReference type="CDD" id="cd04670">
    <property type="entry name" value="NUDIX_ASFGF2_Nudt6"/>
    <property type="match status" value="1"/>
</dbReference>
<feature type="domain" description="Nudix hydrolase" evidence="4">
    <location>
        <begin position="84"/>
        <end position="219"/>
    </location>
</feature>
<protein>
    <recommendedName>
        <fullName evidence="4">Nudix hydrolase domain-containing protein</fullName>
    </recommendedName>
</protein>
<evidence type="ECO:0000313" key="5">
    <source>
        <dbReference type="EMBL" id="KAK2080463.1"/>
    </source>
</evidence>